<evidence type="ECO:0000256" key="1">
    <source>
        <dbReference type="ARBA" id="ARBA00034127"/>
    </source>
</evidence>
<dbReference type="GeneID" id="30149390"/>
<name>A0A1E3QZU7_9ASCO</name>
<gene>
    <name evidence="2" type="ORF">BABINDRAFT_31337</name>
</gene>
<dbReference type="GO" id="GO:0005634">
    <property type="term" value="C:nucleus"/>
    <property type="evidence" value="ECO:0007669"/>
    <property type="project" value="TreeGrafter"/>
</dbReference>
<dbReference type="STRING" id="984486.A0A1E3QZU7"/>
<dbReference type="AlphaFoldDB" id="A0A1E3QZU7"/>
<keyword evidence="3" id="KW-1185">Reference proteome</keyword>
<organism evidence="2 3">
    <name type="scientific">Babjeviella inositovora NRRL Y-12698</name>
    <dbReference type="NCBI Taxonomy" id="984486"/>
    <lineage>
        <taxon>Eukaryota</taxon>
        <taxon>Fungi</taxon>
        <taxon>Dikarya</taxon>
        <taxon>Ascomycota</taxon>
        <taxon>Saccharomycotina</taxon>
        <taxon>Pichiomycetes</taxon>
        <taxon>Serinales incertae sedis</taxon>
        <taxon>Babjeviella</taxon>
    </lineage>
</organism>
<dbReference type="PANTHER" id="PTHR13349">
    <property type="entry name" value="TRANSLATION MACHINERY-ASSOCIATED PROTEIN 16"/>
    <property type="match status" value="1"/>
</dbReference>
<accession>A0A1E3QZU7</accession>
<evidence type="ECO:0008006" key="4">
    <source>
        <dbReference type="Google" id="ProtNLM"/>
    </source>
</evidence>
<dbReference type="RefSeq" id="XP_018987930.1">
    <property type="nucleotide sequence ID" value="XM_019131537.1"/>
</dbReference>
<dbReference type="Gene3D" id="1.20.1440.170">
    <property type="entry name" value="Translation machinery-associated protein 16-like"/>
    <property type="match status" value="1"/>
</dbReference>
<dbReference type="PANTHER" id="PTHR13349:SF2">
    <property type="entry name" value="TRANSLATION MACHINERY-ASSOCIATED PROTEIN 16"/>
    <property type="match status" value="1"/>
</dbReference>
<dbReference type="Pfam" id="PF11176">
    <property type="entry name" value="Tma16"/>
    <property type="match status" value="1"/>
</dbReference>
<comment type="similarity">
    <text evidence="1">Belongs to the TMA16 family.</text>
</comment>
<dbReference type="EMBL" id="KV454426">
    <property type="protein sequence ID" value="ODQ82602.1"/>
    <property type="molecule type" value="Genomic_DNA"/>
</dbReference>
<dbReference type="OrthoDB" id="270284at2759"/>
<dbReference type="InterPro" id="IPR021346">
    <property type="entry name" value="Tma16"/>
</dbReference>
<proteinExistence type="inferred from homology"/>
<evidence type="ECO:0000313" key="3">
    <source>
        <dbReference type="Proteomes" id="UP000094336"/>
    </source>
</evidence>
<reference evidence="3" key="1">
    <citation type="submission" date="2016-05" db="EMBL/GenBank/DDBJ databases">
        <title>Comparative genomics of biotechnologically important yeasts.</title>
        <authorList>
            <consortium name="DOE Joint Genome Institute"/>
            <person name="Riley R."/>
            <person name="Haridas S."/>
            <person name="Wolfe K.H."/>
            <person name="Lopes M.R."/>
            <person name="Hittinger C.T."/>
            <person name="Goker M."/>
            <person name="Salamov A."/>
            <person name="Wisecaver J."/>
            <person name="Long T.M."/>
            <person name="Aerts A.L."/>
            <person name="Barry K."/>
            <person name="Choi C."/>
            <person name="Clum A."/>
            <person name="Coughlan A.Y."/>
            <person name="Deshpande S."/>
            <person name="Douglass A.P."/>
            <person name="Hanson S.J."/>
            <person name="Klenk H.-P."/>
            <person name="Labutti K."/>
            <person name="Lapidus A."/>
            <person name="Lindquist E."/>
            <person name="Lipzen A."/>
            <person name="Meier-Kolthoff J.P."/>
            <person name="Ohm R.A."/>
            <person name="Otillar R.P."/>
            <person name="Pangilinan J."/>
            <person name="Peng Y."/>
            <person name="Rokas A."/>
            <person name="Rosa C.A."/>
            <person name="Scheuner C."/>
            <person name="Sibirny A.A."/>
            <person name="Slot J.C."/>
            <person name="Stielow J.B."/>
            <person name="Sun H."/>
            <person name="Kurtzman C.P."/>
            <person name="Blackwell M."/>
            <person name="Grigoriev I.V."/>
            <person name="Jeffries T.W."/>
        </authorList>
    </citation>
    <scope>NUCLEOTIDE SEQUENCE [LARGE SCALE GENOMIC DNA]</scope>
    <source>
        <strain evidence="3">NRRL Y-12698</strain>
    </source>
</reference>
<sequence>MPVAKSLAKVTKNLQNSRGQIHPKGRKFKQLARATLRDQKLQVSKIKATEKRQNELLVVKFLQEALTTRPQTAFTLEDMKLFIDAYLSRDDEVLVTLRAERRPGRPAGARLQILEEKVKYEKLLFETGYKIPDLSNPDVVKRLREWNGTSGGASIFQWIHVAKGMKELPVKKDVAME</sequence>
<dbReference type="Proteomes" id="UP000094336">
    <property type="component" value="Unassembled WGS sequence"/>
</dbReference>
<evidence type="ECO:0000313" key="2">
    <source>
        <dbReference type="EMBL" id="ODQ82602.1"/>
    </source>
</evidence>
<protein>
    <recommendedName>
        <fullName evidence="4">Translation machinery-associated protein 16</fullName>
    </recommendedName>
</protein>
<dbReference type="InterPro" id="IPR038356">
    <property type="entry name" value="Tma16_sf"/>
</dbReference>